<sequence length="83" mass="9318">MFDYLVFCSSLNYNYSNVIFNECKKFGIDVEGLHTKTGPGMFKAALLYKPAMQMADNVVLFKTSVKQIGLRHGVMASFMAKPI</sequence>
<comment type="caution">
    <text evidence="1">The sequence shown here is derived from an EMBL/GenBank/DDBJ whole genome shotgun (WGS) entry which is preliminary data.</text>
</comment>
<organism evidence="1 2">
    <name type="scientific">Entomophthora muscae</name>
    <dbReference type="NCBI Taxonomy" id="34485"/>
    <lineage>
        <taxon>Eukaryota</taxon>
        <taxon>Fungi</taxon>
        <taxon>Fungi incertae sedis</taxon>
        <taxon>Zoopagomycota</taxon>
        <taxon>Entomophthoromycotina</taxon>
        <taxon>Entomophthoromycetes</taxon>
        <taxon>Entomophthorales</taxon>
        <taxon>Entomophthoraceae</taxon>
        <taxon>Entomophthora</taxon>
    </lineage>
</organism>
<proteinExistence type="predicted"/>
<dbReference type="EMBL" id="QTSX02001437">
    <property type="protein sequence ID" value="KAJ9082262.1"/>
    <property type="molecule type" value="Genomic_DNA"/>
</dbReference>
<accession>A0ACC2U763</accession>
<dbReference type="Proteomes" id="UP001165960">
    <property type="component" value="Unassembled WGS sequence"/>
</dbReference>
<name>A0ACC2U763_9FUNG</name>
<evidence type="ECO:0000313" key="2">
    <source>
        <dbReference type="Proteomes" id="UP001165960"/>
    </source>
</evidence>
<evidence type="ECO:0000313" key="1">
    <source>
        <dbReference type="EMBL" id="KAJ9082262.1"/>
    </source>
</evidence>
<gene>
    <name evidence="1" type="ORF">DSO57_1006046</name>
</gene>
<protein>
    <submittedName>
        <fullName evidence="1">Uncharacterized protein</fullName>
    </submittedName>
</protein>
<keyword evidence="2" id="KW-1185">Reference proteome</keyword>
<reference evidence="1" key="1">
    <citation type="submission" date="2022-04" db="EMBL/GenBank/DDBJ databases">
        <title>Genome of the entomopathogenic fungus Entomophthora muscae.</title>
        <authorList>
            <person name="Elya C."/>
            <person name="Lovett B.R."/>
            <person name="Lee E."/>
            <person name="Macias A.M."/>
            <person name="Hajek A.E."/>
            <person name="De Bivort B.L."/>
            <person name="Kasson M.T."/>
            <person name="De Fine Licht H.H."/>
            <person name="Stajich J.E."/>
        </authorList>
    </citation>
    <scope>NUCLEOTIDE SEQUENCE</scope>
    <source>
        <strain evidence="1">Berkeley</strain>
    </source>
</reference>